<evidence type="ECO:0000313" key="6">
    <source>
        <dbReference type="EMBL" id="MSU90276.1"/>
    </source>
</evidence>
<dbReference type="Gene3D" id="1.10.1040.10">
    <property type="entry name" value="N-(1-d-carboxylethyl)-l-norvaline Dehydrogenase, domain 2"/>
    <property type="match status" value="1"/>
</dbReference>
<comment type="pathway">
    <text evidence="1">Carbohydrate degradation; pentose phosphate pathway.</text>
</comment>
<evidence type="ECO:0000256" key="2">
    <source>
        <dbReference type="ARBA" id="ARBA00008419"/>
    </source>
</evidence>
<dbReference type="InterPro" id="IPR004849">
    <property type="entry name" value="6DGDH_YqeC"/>
</dbReference>
<dbReference type="EMBL" id="WIND01000008">
    <property type="protein sequence ID" value="MSU90276.1"/>
    <property type="molecule type" value="Genomic_DNA"/>
</dbReference>
<protein>
    <submittedName>
        <fullName evidence="6">Decarboxylating 6-phosphogluconate dehydrogenase</fullName>
    </submittedName>
</protein>
<accession>A0A6L5Z129</accession>
<dbReference type="InterPro" id="IPR006183">
    <property type="entry name" value="Pgluconate_DH"/>
</dbReference>
<comment type="caution">
    <text evidence="6">The sequence shown here is derived from an EMBL/GenBank/DDBJ whole genome shotgun (WGS) entry which is preliminary data.</text>
</comment>
<reference evidence="6 7" key="1">
    <citation type="submission" date="2019-10" db="EMBL/GenBank/DDBJ databases">
        <title>Cognatihalovulum marinum gen. nov. sp. nov., a new member of the family Rhodobacteraceae isolated from deep seawater of the Northwest Indian Ocean.</title>
        <authorList>
            <person name="Ruan C."/>
            <person name="Wang J."/>
            <person name="Zheng X."/>
            <person name="Song L."/>
            <person name="Zhu Y."/>
            <person name="Huang Y."/>
            <person name="Lu Z."/>
            <person name="Du W."/>
            <person name="Huang L."/>
            <person name="Dai X."/>
        </authorList>
    </citation>
    <scope>NUCLEOTIDE SEQUENCE [LARGE SCALE GENOMIC DNA]</scope>
    <source>
        <strain evidence="6 7">2CG4</strain>
    </source>
</reference>
<evidence type="ECO:0000256" key="1">
    <source>
        <dbReference type="ARBA" id="ARBA00004959"/>
    </source>
</evidence>
<sequence length="323" mass="34427">MADDPQDERGRRLGVVGLGRIGGGLALQATEKGIDVVGKHTRPRPDMAAAGVDVVTEARALAERLPQPRLIYLSVPAGAAIDAVLEELAPHLGAGDVVMDGGNSWYRDSMRRAEDLRRAGVIYMDVGTSGGVPGARRGACFMVGGDAEGFALAAPVLRALAVCDAAVIHTGPSGSGHFVKLVHNGIEFGMLQAIGEGYALLKDSAFDLDPAEIFGNWSNGSVIRGWLVELMHQQLRDQGAQTDAVPDYVEDTGEVNWLVQEAIGREVPIPVITQAVIELFRSRTDDASAYRAVALMRHGFGDHPFGRDEDIAEKRGTSRLEGI</sequence>
<dbReference type="InterPro" id="IPR008927">
    <property type="entry name" value="6-PGluconate_DH-like_C_sf"/>
</dbReference>
<dbReference type="AlphaFoldDB" id="A0A6L5Z129"/>
<gene>
    <name evidence="6" type="primary">gnd</name>
    <name evidence="6" type="ORF">GE300_11705</name>
</gene>
<dbReference type="Pfam" id="PF00393">
    <property type="entry name" value="6PGD"/>
    <property type="match status" value="1"/>
</dbReference>
<dbReference type="Gene3D" id="3.40.50.720">
    <property type="entry name" value="NAD(P)-binding Rossmann-like Domain"/>
    <property type="match status" value="1"/>
</dbReference>
<comment type="similarity">
    <text evidence="2">Belongs to the 6-phosphogluconate dehydrogenase family.</text>
</comment>
<dbReference type="GO" id="GO:0006098">
    <property type="term" value="P:pentose-phosphate shunt"/>
    <property type="evidence" value="ECO:0007669"/>
    <property type="project" value="UniProtKB-UniPathway"/>
</dbReference>
<dbReference type="InterPro" id="IPR006114">
    <property type="entry name" value="6PGDH_C"/>
</dbReference>
<dbReference type="PRINTS" id="PR00076">
    <property type="entry name" value="6PGDHDRGNASE"/>
</dbReference>
<evidence type="ECO:0000259" key="5">
    <source>
        <dbReference type="SMART" id="SM01350"/>
    </source>
</evidence>
<dbReference type="PANTHER" id="PTHR11811">
    <property type="entry name" value="6-PHOSPHOGLUCONATE DEHYDROGENASE"/>
    <property type="match status" value="1"/>
</dbReference>
<evidence type="ECO:0000313" key="7">
    <source>
        <dbReference type="Proteomes" id="UP000474957"/>
    </source>
</evidence>
<keyword evidence="7" id="KW-1185">Reference proteome</keyword>
<evidence type="ECO:0000256" key="3">
    <source>
        <dbReference type="ARBA" id="ARBA00023002"/>
    </source>
</evidence>
<organism evidence="6 7">
    <name type="scientific">Halovulum marinum</name>
    <dbReference type="NCBI Taxonomy" id="2662447"/>
    <lineage>
        <taxon>Bacteria</taxon>
        <taxon>Pseudomonadati</taxon>
        <taxon>Pseudomonadota</taxon>
        <taxon>Alphaproteobacteria</taxon>
        <taxon>Rhodobacterales</taxon>
        <taxon>Paracoccaceae</taxon>
        <taxon>Halovulum</taxon>
    </lineage>
</organism>
<dbReference type="Proteomes" id="UP000474957">
    <property type="component" value="Unassembled WGS sequence"/>
</dbReference>
<dbReference type="GO" id="GO:0050661">
    <property type="term" value="F:NADP binding"/>
    <property type="evidence" value="ECO:0007669"/>
    <property type="project" value="InterPro"/>
</dbReference>
<dbReference type="InterPro" id="IPR013328">
    <property type="entry name" value="6PGD_dom2"/>
</dbReference>
<proteinExistence type="inferred from homology"/>
<dbReference type="SUPFAM" id="SSF48179">
    <property type="entry name" value="6-phosphogluconate dehydrogenase C-terminal domain-like"/>
    <property type="match status" value="1"/>
</dbReference>
<dbReference type="Pfam" id="PF03446">
    <property type="entry name" value="NAD_binding_2"/>
    <property type="match status" value="1"/>
</dbReference>
<dbReference type="UniPathway" id="UPA00115"/>
<dbReference type="InterPro" id="IPR006115">
    <property type="entry name" value="6PGDH_NADP-bd"/>
</dbReference>
<dbReference type="GO" id="GO:0019521">
    <property type="term" value="P:D-gluconate metabolic process"/>
    <property type="evidence" value="ECO:0007669"/>
    <property type="project" value="UniProtKB-KW"/>
</dbReference>
<name>A0A6L5Z129_9RHOB</name>
<dbReference type="InterPro" id="IPR036291">
    <property type="entry name" value="NAD(P)-bd_dom_sf"/>
</dbReference>
<dbReference type="RefSeq" id="WP_154446764.1">
    <property type="nucleotide sequence ID" value="NZ_WIND01000008.1"/>
</dbReference>
<dbReference type="SUPFAM" id="SSF51735">
    <property type="entry name" value="NAD(P)-binding Rossmann-fold domains"/>
    <property type="match status" value="1"/>
</dbReference>
<keyword evidence="3" id="KW-0560">Oxidoreductase</keyword>
<dbReference type="NCBIfam" id="NF007161">
    <property type="entry name" value="PRK09599.1"/>
    <property type="match status" value="1"/>
</dbReference>
<dbReference type="SMART" id="SM01350">
    <property type="entry name" value="6PGD"/>
    <property type="match status" value="1"/>
</dbReference>
<feature type="domain" description="6-phosphogluconate dehydrogenase C-terminal" evidence="5">
    <location>
        <begin position="176"/>
        <end position="323"/>
    </location>
</feature>
<dbReference type="NCBIfam" id="TIGR00872">
    <property type="entry name" value="gnd_rel"/>
    <property type="match status" value="1"/>
</dbReference>
<evidence type="ECO:0000256" key="4">
    <source>
        <dbReference type="ARBA" id="ARBA00023064"/>
    </source>
</evidence>
<dbReference type="GO" id="GO:0004616">
    <property type="term" value="F:phosphogluconate dehydrogenase (decarboxylating) activity"/>
    <property type="evidence" value="ECO:0007669"/>
    <property type="project" value="InterPro"/>
</dbReference>
<keyword evidence="4" id="KW-0311">Gluconate utilization</keyword>